<feature type="non-terminal residue" evidence="1">
    <location>
        <position position="80"/>
    </location>
</feature>
<accession>A0A382FGK6</accession>
<proteinExistence type="predicted"/>
<dbReference type="EMBL" id="UINC01049453">
    <property type="protein sequence ID" value="SVB61257.1"/>
    <property type="molecule type" value="Genomic_DNA"/>
</dbReference>
<organism evidence="1">
    <name type="scientific">marine metagenome</name>
    <dbReference type="NCBI Taxonomy" id="408172"/>
    <lineage>
        <taxon>unclassified sequences</taxon>
        <taxon>metagenomes</taxon>
        <taxon>ecological metagenomes</taxon>
    </lineage>
</organism>
<sequence length="80" mass="9200">MLTPFDIFALVVNYSTERNASLRECDDFLYRGQRLDAQHCYSLLLGEDTDVRLQAEAAWSLGDLKLANSHFQTSIKQYPE</sequence>
<protein>
    <submittedName>
        <fullName evidence="1">Uncharacterized protein</fullName>
    </submittedName>
</protein>
<gene>
    <name evidence="1" type="ORF">METZ01_LOCUS214111</name>
</gene>
<dbReference type="AlphaFoldDB" id="A0A382FGK6"/>
<evidence type="ECO:0000313" key="1">
    <source>
        <dbReference type="EMBL" id="SVB61257.1"/>
    </source>
</evidence>
<reference evidence="1" key="1">
    <citation type="submission" date="2018-05" db="EMBL/GenBank/DDBJ databases">
        <authorList>
            <person name="Lanie J.A."/>
            <person name="Ng W.-L."/>
            <person name="Kazmierczak K.M."/>
            <person name="Andrzejewski T.M."/>
            <person name="Davidsen T.M."/>
            <person name="Wayne K.J."/>
            <person name="Tettelin H."/>
            <person name="Glass J.I."/>
            <person name="Rusch D."/>
            <person name="Podicherti R."/>
            <person name="Tsui H.-C.T."/>
            <person name="Winkler M.E."/>
        </authorList>
    </citation>
    <scope>NUCLEOTIDE SEQUENCE</scope>
</reference>
<name>A0A382FGK6_9ZZZZ</name>